<dbReference type="EMBL" id="FNBE01000015">
    <property type="protein sequence ID" value="SDG77129.1"/>
    <property type="molecule type" value="Genomic_DNA"/>
</dbReference>
<gene>
    <name evidence="2" type="ORF">SAMN05216377_11529</name>
</gene>
<dbReference type="Proteomes" id="UP000198967">
    <property type="component" value="Unassembled WGS sequence"/>
</dbReference>
<organism evidence="2 3">
    <name type="scientific">Pseudonocardia oroxyli</name>
    <dbReference type="NCBI Taxonomy" id="366584"/>
    <lineage>
        <taxon>Bacteria</taxon>
        <taxon>Bacillati</taxon>
        <taxon>Actinomycetota</taxon>
        <taxon>Actinomycetes</taxon>
        <taxon>Pseudonocardiales</taxon>
        <taxon>Pseudonocardiaceae</taxon>
        <taxon>Pseudonocardia</taxon>
    </lineage>
</organism>
<evidence type="ECO:0000313" key="2">
    <source>
        <dbReference type="EMBL" id="SDG77129.1"/>
    </source>
</evidence>
<dbReference type="CDD" id="cd11614">
    <property type="entry name" value="SAF_CpaB_FlgA_like"/>
    <property type="match status" value="1"/>
</dbReference>
<dbReference type="OrthoDB" id="3743811at2"/>
<dbReference type="InterPro" id="IPR013974">
    <property type="entry name" value="SAF"/>
</dbReference>
<evidence type="ECO:0000259" key="1">
    <source>
        <dbReference type="Pfam" id="PF08666"/>
    </source>
</evidence>
<dbReference type="AlphaFoldDB" id="A0A1G7WYY1"/>
<evidence type="ECO:0000313" key="3">
    <source>
        <dbReference type="Proteomes" id="UP000198967"/>
    </source>
</evidence>
<keyword evidence="3" id="KW-1185">Reference proteome</keyword>
<sequence>MTTATPTRRTSRTPHGVHRRRSQIIALGLAAFGILASSYVTNALADRDQVIAVARTVTVGSIIRVEDVTPAQLPGDSGLAGLMWSEIDRVVGQTATTTLLPGQIVVAQAVGAPSLPGPGQAVVGVAVAAGLAPAAALGRGDRVAVIDAVTGGQGILGEVVSESTTSAETRTIDVVVDATDAAGVAVLSRAGQAAVVLLEDR</sequence>
<feature type="domain" description="SAF" evidence="1">
    <location>
        <begin position="48"/>
        <end position="107"/>
    </location>
</feature>
<protein>
    <submittedName>
        <fullName evidence="2">SAF domain-containing protein</fullName>
    </submittedName>
</protein>
<dbReference type="Pfam" id="PF08666">
    <property type="entry name" value="SAF"/>
    <property type="match status" value="1"/>
</dbReference>
<name>A0A1G7WYY1_PSEOR</name>
<reference evidence="2 3" key="1">
    <citation type="submission" date="2016-10" db="EMBL/GenBank/DDBJ databases">
        <authorList>
            <person name="de Groot N.N."/>
        </authorList>
    </citation>
    <scope>NUCLEOTIDE SEQUENCE [LARGE SCALE GENOMIC DNA]</scope>
    <source>
        <strain evidence="2 3">CGMCC 4.3143</strain>
    </source>
</reference>
<proteinExistence type="predicted"/>
<dbReference type="STRING" id="366584.SAMN05216377_11529"/>
<accession>A0A1G7WYY1</accession>